<dbReference type="InterPro" id="IPR011765">
    <property type="entry name" value="Pept_M16_N"/>
</dbReference>
<sequence length="433" mass="47172">MKSVVAAVALIPALLMASPDIEHWTTSNGARVYFVEARGLPMVDLRVVFDAGSARDGGKAGLASLTNGLLAEGAGEWSSEQIAARFEGVGANFGNDALRDMGLVTLRTLSDGPILDQSLDTLATLLVKPRFDKDVFERERSRMQVGLRMKLQSPGTVASRAFYKALYGDHPYASPSNGTEESIAALTRKDVAAFHQRYYVAANAVIAIVGDLDRKGAEQVAERLVKNLPKGKRAAALPKVPALTESKTIRINHSSSQTTVLIGQPGIRRGEADHFALYLANHVLGGSGLSSKLSDEIREKRGLTYSVYSYFSPMAESGPFQMGLKTKNEQRDEAIKLLRETLQTYLDKGASDKEFIASRKNITGGFPLRIDSNKKIIGYLAMIGFYGLPLDYLDTFNARIEALQREGVAQRFRARLNPERMVTVIVGGGVETE</sequence>
<evidence type="ECO:0000313" key="5">
    <source>
        <dbReference type="Proteomes" id="UP000191110"/>
    </source>
</evidence>
<evidence type="ECO:0000313" key="4">
    <source>
        <dbReference type="EMBL" id="OOZ42328.1"/>
    </source>
</evidence>
<evidence type="ECO:0000259" key="3">
    <source>
        <dbReference type="Pfam" id="PF05193"/>
    </source>
</evidence>
<protein>
    <submittedName>
        <fullName evidence="4">Peptidase M16</fullName>
    </submittedName>
</protein>
<evidence type="ECO:0000259" key="2">
    <source>
        <dbReference type="Pfam" id="PF00675"/>
    </source>
</evidence>
<dbReference type="EMBL" id="MPRL01000001">
    <property type="protein sequence ID" value="OOZ42328.1"/>
    <property type="molecule type" value="Genomic_DNA"/>
</dbReference>
<dbReference type="InterPro" id="IPR050361">
    <property type="entry name" value="MPP/UQCRC_Complex"/>
</dbReference>
<comment type="caution">
    <text evidence="4">The sequence shown here is derived from an EMBL/GenBank/DDBJ whole genome shotgun (WGS) entry which is preliminary data.</text>
</comment>
<dbReference type="AlphaFoldDB" id="A0A1T2LB41"/>
<dbReference type="InterPro" id="IPR007863">
    <property type="entry name" value="Peptidase_M16_C"/>
</dbReference>
<dbReference type="Pfam" id="PF05193">
    <property type="entry name" value="Peptidase_M16_C"/>
    <property type="match status" value="1"/>
</dbReference>
<name>A0A1T2LB41_9GAMM</name>
<dbReference type="SUPFAM" id="SSF63411">
    <property type="entry name" value="LuxS/MPP-like metallohydrolase"/>
    <property type="match status" value="2"/>
</dbReference>
<dbReference type="GO" id="GO:0046872">
    <property type="term" value="F:metal ion binding"/>
    <property type="evidence" value="ECO:0007669"/>
    <property type="project" value="InterPro"/>
</dbReference>
<dbReference type="PANTHER" id="PTHR11851">
    <property type="entry name" value="METALLOPROTEASE"/>
    <property type="match status" value="1"/>
</dbReference>
<feature type="domain" description="Peptidase M16 C-terminal" evidence="3">
    <location>
        <begin position="186"/>
        <end position="360"/>
    </location>
</feature>
<dbReference type="PANTHER" id="PTHR11851:SF224">
    <property type="entry name" value="PROCESSING PROTEASE"/>
    <property type="match status" value="1"/>
</dbReference>
<accession>A0A1T2LB41</accession>
<dbReference type="Gene3D" id="3.30.830.10">
    <property type="entry name" value="Metalloenzyme, LuxS/M16 peptidase-like"/>
    <property type="match status" value="2"/>
</dbReference>
<evidence type="ECO:0000256" key="1">
    <source>
        <dbReference type="SAM" id="SignalP"/>
    </source>
</evidence>
<organism evidence="4 5">
    <name type="scientific">Solemya pervernicosa gill symbiont</name>
    <dbReference type="NCBI Taxonomy" id="642797"/>
    <lineage>
        <taxon>Bacteria</taxon>
        <taxon>Pseudomonadati</taxon>
        <taxon>Pseudomonadota</taxon>
        <taxon>Gammaproteobacteria</taxon>
        <taxon>sulfur-oxidizing symbionts</taxon>
    </lineage>
</organism>
<feature type="signal peptide" evidence="1">
    <location>
        <begin position="1"/>
        <end position="17"/>
    </location>
</feature>
<feature type="chain" id="PRO_5013363757" evidence="1">
    <location>
        <begin position="18"/>
        <end position="433"/>
    </location>
</feature>
<dbReference type="Pfam" id="PF00675">
    <property type="entry name" value="Peptidase_M16"/>
    <property type="match status" value="1"/>
</dbReference>
<keyword evidence="5" id="KW-1185">Reference proteome</keyword>
<proteinExistence type="predicted"/>
<dbReference type="OrthoDB" id="9811314at2"/>
<dbReference type="Proteomes" id="UP000191110">
    <property type="component" value="Unassembled WGS sequence"/>
</dbReference>
<gene>
    <name evidence="4" type="ORF">BOW53_00360</name>
</gene>
<reference evidence="4 5" key="1">
    <citation type="submission" date="2016-11" db="EMBL/GenBank/DDBJ databases">
        <title>Mixed transmission modes and dynamic genome evolution in an obligate animal-bacterial symbiosis.</title>
        <authorList>
            <person name="Russell S.L."/>
            <person name="Corbett-Detig R.B."/>
            <person name="Cavanaugh C.M."/>
        </authorList>
    </citation>
    <scope>NUCLEOTIDE SEQUENCE [LARGE SCALE GENOMIC DNA]</scope>
    <source>
        <strain evidence="4">Sveles-Q1</strain>
    </source>
</reference>
<feature type="domain" description="Peptidase M16 N-terminal" evidence="2">
    <location>
        <begin position="41"/>
        <end position="177"/>
    </location>
</feature>
<dbReference type="InterPro" id="IPR011249">
    <property type="entry name" value="Metalloenz_LuxS/M16"/>
</dbReference>
<keyword evidence="1" id="KW-0732">Signal</keyword>